<evidence type="ECO:0000256" key="2">
    <source>
        <dbReference type="ARBA" id="ARBA00021200"/>
    </source>
</evidence>
<feature type="compositionally biased region" description="Low complexity" evidence="10">
    <location>
        <begin position="431"/>
        <end position="442"/>
    </location>
</feature>
<feature type="chain" id="PRO_5025549586" description="Protein amnionless" evidence="12">
    <location>
        <begin position="22"/>
        <end position="680"/>
    </location>
</feature>
<dbReference type="GO" id="GO:0015031">
    <property type="term" value="P:protein transport"/>
    <property type="evidence" value="ECO:0007669"/>
    <property type="project" value="UniProtKB-KW"/>
</dbReference>
<evidence type="ECO:0000256" key="3">
    <source>
        <dbReference type="ARBA" id="ARBA00022448"/>
    </source>
</evidence>
<evidence type="ECO:0000256" key="10">
    <source>
        <dbReference type="SAM" id="MobiDB-lite"/>
    </source>
</evidence>
<feature type="region of interest" description="Disordered" evidence="10">
    <location>
        <begin position="510"/>
        <end position="533"/>
    </location>
</feature>
<protein>
    <recommendedName>
        <fullName evidence="2">Protein amnionless</fullName>
    </recommendedName>
</protein>
<feature type="region of interest" description="Disordered" evidence="10">
    <location>
        <begin position="422"/>
        <end position="449"/>
    </location>
</feature>
<accession>A0A6A7G2T7</accession>
<feature type="region of interest" description="Disordered" evidence="10">
    <location>
        <begin position="466"/>
        <end position="494"/>
    </location>
</feature>
<dbReference type="EMBL" id="IACT01006181">
    <property type="protein sequence ID" value="LAC25318.1"/>
    <property type="molecule type" value="mRNA"/>
</dbReference>
<evidence type="ECO:0000256" key="1">
    <source>
        <dbReference type="ARBA" id="ARBA00004251"/>
    </source>
</evidence>
<feature type="region of interest" description="Disordered" evidence="10">
    <location>
        <begin position="546"/>
        <end position="583"/>
    </location>
</feature>
<keyword evidence="9 11" id="KW-0472">Membrane</keyword>
<keyword evidence="7" id="KW-0653">Protein transport</keyword>
<feature type="signal peptide" evidence="12">
    <location>
        <begin position="1"/>
        <end position="21"/>
    </location>
</feature>
<feature type="transmembrane region" description="Helical" evidence="11">
    <location>
        <begin position="363"/>
        <end position="385"/>
    </location>
</feature>
<dbReference type="PANTHER" id="PTHR14995">
    <property type="entry name" value="AMNIONLESS"/>
    <property type="match status" value="1"/>
</dbReference>
<dbReference type="AlphaFoldDB" id="A0A6A7G2T7"/>
<proteinExistence type="evidence at transcript level"/>
<evidence type="ECO:0000256" key="9">
    <source>
        <dbReference type="ARBA" id="ARBA00023136"/>
    </source>
</evidence>
<name>A0A6A7G2T7_9CRUS</name>
<keyword evidence="5 11" id="KW-0812">Transmembrane</keyword>
<evidence type="ECO:0000256" key="5">
    <source>
        <dbReference type="ARBA" id="ARBA00022692"/>
    </source>
</evidence>
<keyword evidence="3" id="KW-0813">Transport</keyword>
<evidence type="ECO:0000256" key="4">
    <source>
        <dbReference type="ARBA" id="ARBA00022475"/>
    </source>
</evidence>
<dbReference type="PANTHER" id="PTHR14995:SF2">
    <property type="entry name" value="PROTEIN AMNIONLESS"/>
    <property type="match status" value="1"/>
</dbReference>
<sequence>MKQYAVLATLIIIAAVSVVEAAVKSWKYDWNLESVQNWRGGNPNCGNTHAVLPTTLDYTTFVGSAVSFASLYLPVTGEIVFGVGGSITVGPTLPKRRDCPTAPHNISWNHFGKDNWWDPGAWSIPEHLKADEKAVPDVHRVPCGSDLVILPDPSKHLSPIHFTPPAVYVTSITIKNKNYSTSEFMDYSVRNVSEQLTGYSDVRHRAMLYAEEAVNCLGGRDCKCSVYKEVNTVVCSAGGARGGECGGVAPACTDPILMQGFCCPSCGVDMTIPSSYPGRKSDLDGVLRKIRKTQEGRQVSSYAGLMSDDLYHVFLKPKTGNADYKTVANMVLKEIREVVGDGTTSAIVLLSSGEMTSKVAQNAATAAIVSVLLLLAVAALLYFAYKKGYVHVPSPSSSSNFRFRRMSMVAFNRMSRISLQSDALSSRRPSDITTTASSTDTSYNPSTGLRFSNPVFSKSTASLAAMPIDPEGEGPASQDEPSVGGEGASASSHENPMYSAYMHMTPDEKKATDYTCHSPAPQGAAPKKPPRLEDKTTMRFSQLGTIEEDLQSLDHFSGGDNTKKKTSADETDPVSYPQTSITDANNETKIVIDVPGFESDPEDSNVADNLTSGIELIDVVDRAASLDDFDYNVEDIAIGGNETELLVHRTTSEQHYDLPRPLHPEGPQEVQTINFAFEEE</sequence>
<evidence type="ECO:0000313" key="13">
    <source>
        <dbReference type="EMBL" id="LAC25318.1"/>
    </source>
</evidence>
<keyword evidence="6 12" id="KW-0732">Signal</keyword>
<evidence type="ECO:0000256" key="7">
    <source>
        <dbReference type="ARBA" id="ARBA00022927"/>
    </source>
</evidence>
<dbReference type="GO" id="GO:0006898">
    <property type="term" value="P:receptor-mediated endocytosis"/>
    <property type="evidence" value="ECO:0007669"/>
    <property type="project" value="TreeGrafter"/>
</dbReference>
<comment type="subcellular location">
    <subcellularLocation>
        <location evidence="1">Cell membrane</location>
        <topology evidence="1">Single-pass type I membrane protein</topology>
    </subcellularLocation>
</comment>
<evidence type="ECO:0000256" key="8">
    <source>
        <dbReference type="ARBA" id="ARBA00022989"/>
    </source>
</evidence>
<keyword evidence="4" id="KW-1003">Cell membrane</keyword>
<reference evidence="13" key="1">
    <citation type="submission" date="2017-11" db="EMBL/GenBank/DDBJ databases">
        <title>The sensing device of the deep-sea amphipod.</title>
        <authorList>
            <person name="Kobayashi H."/>
            <person name="Nagahama T."/>
            <person name="Arai W."/>
            <person name="Sasagawa Y."/>
            <person name="Umeda M."/>
            <person name="Hayashi T."/>
            <person name="Nikaido I."/>
            <person name="Watanabe H."/>
            <person name="Oguri K."/>
            <person name="Kitazato H."/>
            <person name="Fujioka K."/>
            <person name="Kido Y."/>
            <person name="Takami H."/>
        </authorList>
    </citation>
    <scope>NUCLEOTIDE SEQUENCE</scope>
    <source>
        <tissue evidence="13">Whole body</tissue>
    </source>
</reference>
<dbReference type="InterPro" id="IPR026112">
    <property type="entry name" value="AMN"/>
</dbReference>
<evidence type="ECO:0000256" key="6">
    <source>
        <dbReference type="ARBA" id="ARBA00022729"/>
    </source>
</evidence>
<dbReference type="GO" id="GO:0016324">
    <property type="term" value="C:apical plasma membrane"/>
    <property type="evidence" value="ECO:0007669"/>
    <property type="project" value="TreeGrafter"/>
</dbReference>
<evidence type="ECO:0000256" key="11">
    <source>
        <dbReference type="SAM" id="Phobius"/>
    </source>
</evidence>
<evidence type="ECO:0000256" key="12">
    <source>
        <dbReference type="SAM" id="SignalP"/>
    </source>
</evidence>
<dbReference type="GO" id="GO:0030139">
    <property type="term" value="C:endocytic vesicle"/>
    <property type="evidence" value="ECO:0007669"/>
    <property type="project" value="TreeGrafter"/>
</dbReference>
<organism evidence="13">
    <name type="scientific">Hirondellea gigas</name>
    <dbReference type="NCBI Taxonomy" id="1518452"/>
    <lineage>
        <taxon>Eukaryota</taxon>
        <taxon>Metazoa</taxon>
        <taxon>Ecdysozoa</taxon>
        <taxon>Arthropoda</taxon>
        <taxon>Crustacea</taxon>
        <taxon>Multicrustacea</taxon>
        <taxon>Malacostraca</taxon>
        <taxon>Eumalacostraca</taxon>
        <taxon>Peracarida</taxon>
        <taxon>Amphipoda</taxon>
        <taxon>Amphilochidea</taxon>
        <taxon>Lysianassida</taxon>
        <taxon>Lysianassidira</taxon>
        <taxon>Lysianassoidea</taxon>
        <taxon>Lysianassidae</taxon>
        <taxon>Hirondellea</taxon>
    </lineage>
</organism>
<dbReference type="Pfam" id="PF14828">
    <property type="entry name" value="Amnionless"/>
    <property type="match status" value="1"/>
</dbReference>
<keyword evidence="8 11" id="KW-1133">Transmembrane helix</keyword>